<evidence type="ECO:0000256" key="4">
    <source>
        <dbReference type="ARBA" id="ARBA00022695"/>
    </source>
</evidence>
<protein>
    <recommendedName>
        <fullName evidence="2">mannose-1-phosphate guanylyltransferase</fullName>
        <ecNumber evidence="2">2.7.7.13</ecNumber>
    </recommendedName>
</protein>
<evidence type="ECO:0000313" key="11">
    <source>
        <dbReference type="Proteomes" id="UP000050326"/>
    </source>
</evidence>
<dbReference type="InterPro" id="IPR049577">
    <property type="entry name" value="GMPP_N"/>
</dbReference>
<evidence type="ECO:0000259" key="8">
    <source>
        <dbReference type="Pfam" id="PF00483"/>
    </source>
</evidence>
<dbReference type="InterPro" id="IPR051161">
    <property type="entry name" value="Mannose-6P_isomerase_type2"/>
</dbReference>
<keyword evidence="11" id="KW-1185">Reference proteome</keyword>
<comment type="similarity">
    <text evidence="1">Belongs to the mannose-6-phosphate isomerase type 2 family.</text>
</comment>
<evidence type="ECO:0000256" key="7">
    <source>
        <dbReference type="ARBA" id="ARBA00047343"/>
    </source>
</evidence>
<dbReference type="PANTHER" id="PTHR46390">
    <property type="entry name" value="MANNOSE-1-PHOSPHATE GUANYLYLTRANSFERASE"/>
    <property type="match status" value="1"/>
</dbReference>
<evidence type="ECO:0000259" key="9">
    <source>
        <dbReference type="Pfam" id="PF22640"/>
    </source>
</evidence>
<dbReference type="PATRIC" id="fig|36849.3.peg.3307"/>
<keyword evidence="3" id="KW-0808">Transferase</keyword>
<keyword evidence="6" id="KW-0342">GTP-binding</keyword>
<dbReference type="Gene3D" id="3.90.550.10">
    <property type="entry name" value="Spore Coat Polysaccharide Biosynthesis Protein SpsA, Chain A"/>
    <property type="match status" value="1"/>
</dbReference>
<evidence type="ECO:0000256" key="2">
    <source>
        <dbReference type="ARBA" id="ARBA00012387"/>
    </source>
</evidence>
<dbReference type="STRING" id="36849.OXPF_31210"/>
<dbReference type="EC" id="2.7.7.13" evidence="2"/>
<name>A0A0P8WZ14_9CLOT</name>
<evidence type="ECO:0000256" key="6">
    <source>
        <dbReference type="ARBA" id="ARBA00023134"/>
    </source>
</evidence>
<sequence length="358" mass="40566">MIYSVIMAGGKGERFWPKSRRKTPKQLLCLTNDGKTMIQNSIDRVSSLCSPENTYIVTNKDYAMPINHQLPQIPLGNIVVEPFGKNTAACIGLAAIHIMDKDKDGVMVVLPSDHIIKNNQEFLRILDSATTLAEEGENIVTIGITPSYPETGYGYINFGEKACEKNNKSIYKVERFVEKPDIKKAEEYLESGKYLWNSGMFIWKVSTIMNNIHEYMPRLYEGLMRIKDSINTSTYNEVLYEEYSKFDSISIDYGIMERAAKIFTIPGQFGWDDVGTWTALERVNKPDDKGNIYNGNIVSIDTKDCIIDGTQKLIATVGVENLVIVDTDDAILVCSKDRCQDIKLLLSEMKELKRENYL</sequence>
<evidence type="ECO:0000256" key="3">
    <source>
        <dbReference type="ARBA" id="ARBA00022679"/>
    </source>
</evidence>
<gene>
    <name evidence="10" type="primary">algA_2</name>
    <name evidence="10" type="ORF">OXPF_31210</name>
</gene>
<dbReference type="GO" id="GO:0004475">
    <property type="term" value="F:mannose-1-phosphate guanylyltransferase (GTP) activity"/>
    <property type="evidence" value="ECO:0007669"/>
    <property type="project" value="UniProtKB-EC"/>
</dbReference>
<keyword evidence="4" id="KW-0548">Nucleotidyltransferase</keyword>
<dbReference type="Pfam" id="PF22640">
    <property type="entry name" value="ManC_GMP_beta-helix"/>
    <property type="match status" value="1"/>
</dbReference>
<evidence type="ECO:0000256" key="1">
    <source>
        <dbReference type="ARBA" id="ARBA00006115"/>
    </source>
</evidence>
<feature type="domain" description="Nucleotidyl transferase" evidence="8">
    <location>
        <begin position="4"/>
        <end position="286"/>
    </location>
</feature>
<dbReference type="RefSeq" id="WP_054876105.1">
    <property type="nucleotide sequence ID" value="NZ_LKET01000039.1"/>
</dbReference>
<dbReference type="PANTHER" id="PTHR46390:SF1">
    <property type="entry name" value="MANNOSE-1-PHOSPHATE GUANYLYLTRANSFERASE"/>
    <property type="match status" value="1"/>
</dbReference>
<dbReference type="AlphaFoldDB" id="A0A0P8WZ14"/>
<accession>A0A0P8WZ14</accession>
<dbReference type="InterPro" id="IPR005835">
    <property type="entry name" value="NTP_transferase_dom"/>
</dbReference>
<dbReference type="InterPro" id="IPR029044">
    <property type="entry name" value="Nucleotide-diphossugar_trans"/>
</dbReference>
<dbReference type="Proteomes" id="UP000050326">
    <property type="component" value="Unassembled WGS sequence"/>
</dbReference>
<dbReference type="SUPFAM" id="SSF159283">
    <property type="entry name" value="Guanosine diphospho-D-mannose pyrophosphorylase/mannose-6-phosphate isomerase linker domain"/>
    <property type="match status" value="1"/>
</dbReference>
<dbReference type="InterPro" id="IPR054566">
    <property type="entry name" value="ManC/GMP-like_b-helix"/>
</dbReference>
<organism evidence="10 11">
    <name type="scientific">Oxobacter pfennigii</name>
    <dbReference type="NCBI Taxonomy" id="36849"/>
    <lineage>
        <taxon>Bacteria</taxon>
        <taxon>Bacillati</taxon>
        <taxon>Bacillota</taxon>
        <taxon>Clostridia</taxon>
        <taxon>Eubacteriales</taxon>
        <taxon>Clostridiaceae</taxon>
        <taxon>Oxobacter</taxon>
    </lineage>
</organism>
<dbReference type="Pfam" id="PF00483">
    <property type="entry name" value="NTP_transferase"/>
    <property type="match status" value="1"/>
</dbReference>
<keyword evidence="5" id="KW-0547">Nucleotide-binding</keyword>
<dbReference type="OrthoDB" id="9806359at2"/>
<comment type="catalytic activity">
    <reaction evidence="7">
        <text>alpha-D-mannose 1-phosphate + GTP + H(+) = GDP-alpha-D-mannose + diphosphate</text>
        <dbReference type="Rhea" id="RHEA:15229"/>
        <dbReference type="ChEBI" id="CHEBI:15378"/>
        <dbReference type="ChEBI" id="CHEBI:33019"/>
        <dbReference type="ChEBI" id="CHEBI:37565"/>
        <dbReference type="ChEBI" id="CHEBI:57527"/>
        <dbReference type="ChEBI" id="CHEBI:58409"/>
        <dbReference type="EC" id="2.7.7.13"/>
    </reaction>
</comment>
<dbReference type="SUPFAM" id="SSF53448">
    <property type="entry name" value="Nucleotide-diphospho-sugar transferases"/>
    <property type="match status" value="1"/>
</dbReference>
<dbReference type="GO" id="GO:0009298">
    <property type="term" value="P:GDP-mannose biosynthetic process"/>
    <property type="evidence" value="ECO:0007669"/>
    <property type="project" value="TreeGrafter"/>
</dbReference>
<dbReference type="FunFam" id="3.90.550.10:FF:000046">
    <property type="entry name" value="Mannose-1-phosphate guanylyltransferase (GDP)"/>
    <property type="match status" value="1"/>
</dbReference>
<feature type="domain" description="MannoseP isomerase/GMP-like beta-helix" evidence="9">
    <location>
        <begin position="295"/>
        <end position="347"/>
    </location>
</feature>
<evidence type="ECO:0000313" key="10">
    <source>
        <dbReference type="EMBL" id="KPU43679.1"/>
    </source>
</evidence>
<reference evidence="10 11" key="1">
    <citation type="submission" date="2015-09" db="EMBL/GenBank/DDBJ databases">
        <title>Genome sequence of Oxobacter pfennigii DSM 3222.</title>
        <authorList>
            <person name="Poehlein A."/>
            <person name="Bengelsdorf F.R."/>
            <person name="Schiel-Bengelsdorf B."/>
            <person name="Duerre P."/>
            <person name="Daniel R."/>
        </authorList>
    </citation>
    <scope>NUCLEOTIDE SEQUENCE [LARGE SCALE GENOMIC DNA]</scope>
    <source>
        <strain evidence="10 11">DSM 3222</strain>
    </source>
</reference>
<comment type="caution">
    <text evidence="10">The sequence shown here is derived from an EMBL/GenBank/DDBJ whole genome shotgun (WGS) entry which is preliminary data.</text>
</comment>
<dbReference type="GO" id="GO:0005525">
    <property type="term" value="F:GTP binding"/>
    <property type="evidence" value="ECO:0007669"/>
    <property type="project" value="UniProtKB-KW"/>
</dbReference>
<evidence type="ECO:0000256" key="5">
    <source>
        <dbReference type="ARBA" id="ARBA00022741"/>
    </source>
</evidence>
<proteinExistence type="inferred from homology"/>
<dbReference type="CDD" id="cd02509">
    <property type="entry name" value="GDP-M1P_Guanylyltransferase"/>
    <property type="match status" value="1"/>
</dbReference>
<dbReference type="EMBL" id="LKET01000039">
    <property type="protein sequence ID" value="KPU43679.1"/>
    <property type="molecule type" value="Genomic_DNA"/>
</dbReference>